<dbReference type="Pfam" id="PF21703">
    <property type="entry name" value="Gp10A-like"/>
    <property type="match status" value="1"/>
</dbReference>
<accession>A0A6J5PWM2</accession>
<dbReference type="EMBL" id="LR796934">
    <property type="protein sequence ID" value="CAB4176253.1"/>
    <property type="molecule type" value="Genomic_DNA"/>
</dbReference>
<sequence length="358" mass="38131">MAGEFNFTGNRLGSNNSSADKRELFLKVFSGEIISQYETKCVMKDLVRTRSIATGKSASFPLYGSATAKWHTPGDNILEAASGYLTNFKYAERILTLDNMLTANTLINDVDELINHWDVRSPIATELGRALAYAYDRFAMSTFWSAANTPVAITGATSANGTALAGEVITSATATNPSGTEVVDTLFKAQLALDNKDVPMEGRFCIVRPEQYQAILASPTTLASNFRFSKDFGSGVGDVTKGTAATVEVAGFKVYKSNLFPRESLIANTTLFANANAVTDVYGANGTGYGGTAGGTYSMALAWGICGHADAIGCVKKFDVTTEMERKIEYQGTLVVSKMMAGFGVLRPECAIGLATAS</sequence>
<evidence type="ECO:0000313" key="2">
    <source>
        <dbReference type="EMBL" id="CAB4176253.1"/>
    </source>
</evidence>
<gene>
    <name evidence="2" type="ORF">UFOVP995_13</name>
</gene>
<proteinExistence type="predicted"/>
<reference evidence="2" key="1">
    <citation type="submission" date="2020-05" db="EMBL/GenBank/DDBJ databases">
        <authorList>
            <person name="Chiriac C."/>
            <person name="Salcher M."/>
            <person name="Ghai R."/>
            <person name="Kavagutti S V."/>
        </authorList>
    </citation>
    <scope>NUCLEOTIDE SEQUENCE</scope>
</reference>
<feature type="domain" description="Capsid Gp10A/Gp10B-like" evidence="1">
    <location>
        <begin position="60"/>
        <end position="354"/>
    </location>
</feature>
<evidence type="ECO:0000259" key="1">
    <source>
        <dbReference type="Pfam" id="PF21703"/>
    </source>
</evidence>
<name>A0A6J5PWM2_9CAUD</name>
<protein>
    <submittedName>
        <fullName evidence="2">Major capsid protein</fullName>
    </submittedName>
</protein>
<organism evidence="2">
    <name type="scientific">uncultured Caudovirales phage</name>
    <dbReference type="NCBI Taxonomy" id="2100421"/>
    <lineage>
        <taxon>Viruses</taxon>
        <taxon>Duplodnaviria</taxon>
        <taxon>Heunggongvirae</taxon>
        <taxon>Uroviricota</taxon>
        <taxon>Caudoviricetes</taxon>
        <taxon>Peduoviridae</taxon>
        <taxon>Maltschvirus</taxon>
        <taxon>Maltschvirus maltsch</taxon>
    </lineage>
</organism>
<dbReference type="InterPro" id="IPR049301">
    <property type="entry name" value="Capsid_Gp10A/Gp10B-like_dom"/>
</dbReference>